<feature type="compositionally biased region" description="Basic and acidic residues" evidence="1">
    <location>
        <begin position="266"/>
        <end position="282"/>
    </location>
</feature>
<evidence type="ECO:0000313" key="2">
    <source>
        <dbReference type="EMBL" id="PCH43201.1"/>
    </source>
</evidence>
<feature type="compositionally biased region" description="Basic and acidic residues" evidence="1">
    <location>
        <begin position="292"/>
        <end position="312"/>
    </location>
</feature>
<accession>A0A2H3JMT6</accession>
<sequence length="531" mass="60596">MTRHRCGAGHATQECECISPKDAVHRYPLTSALRYRSTFRDSAGATVSHKRRLRHVCVWSSGYRPAERRVVWGAETAPSTLASTLKLKLSGCSGSHVLNSYKSSVERSDHIGKWIYSERSAEHVALPSCLNRHTLRSPTMSTDMNMPVQMTFQNISHLNIYCNSEQIDVDSLRSGHAITIRLQLDVTPKGLTEHPVVGSPEVTTTHKHREELAEGPPRNSDTYRKIDKGRERHEERHLDHLSKHSNDHKAIKRDIYMSEQPGEYGSPRHGEYQSPRYTEHQLSRRGANKLENLNEHRSGHDEERREILDEGRSRRHRDHRHRSDSGHRSGRHEGPNITRHADREQSQQARPQHDEQKGSQGGPLDSGRETIALGHRTDKVDEHDKKDRPVQHDSRIPEYRDHKHTAVPAHHQPVYYSGHDSPQGNERRTYSRTMEHAGTRQDHDHLSAPHRPRSTDSLQKQPGLPESRPVNPILTTSPQRWRKPPPFQVGRPALARHSSGEGTMLKARASAGGIFSEEPEEKVKPLKVRYL</sequence>
<dbReference type="Proteomes" id="UP000218811">
    <property type="component" value="Unassembled WGS sequence"/>
</dbReference>
<organism evidence="2 3">
    <name type="scientific">Wolfiporia cocos (strain MD-104)</name>
    <name type="common">Brown rot fungus</name>
    <dbReference type="NCBI Taxonomy" id="742152"/>
    <lineage>
        <taxon>Eukaryota</taxon>
        <taxon>Fungi</taxon>
        <taxon>Dikarya</taxon>
        <taxon>Basidiomycota</taxon>
        <taxon>Agaricomycotina</taxon>
        <taxon>Agaricomycetes</taxon>
        <taxon>Polyporales</taxon>
        <taxon>Phaeolaceae</taxon>
        <taxon>Wolfiporia</taxon>
    </lineage>
</organism>
<name>A0A2H3JMT6_WOLCO</name>
<proteinExistence type="predicted"/>
<reference evidence="2 3" key="1">
    <citation type="journal article" date="2012" name="Science">
        <title>The Paleozoic origin of enzymatic lignin decomposition reconstructed from 31 fungal genomes.</title>
        <authorList>
            <person name="Floudas D."/>
            <person name="Binder M."/>
            <person name="Riley R."/>
            <person name="Barry K."/>
            <person name="Blanchette R.A."/>
            <person name="Henrissat B."/>
            <person name="Martinez A.T."/>
            <person name="Otillar R."/>
            <person name="Spatafora J.W."/>
            <person name="Yadav J.S."/>
            <person name="Aerts A."/>
            <person name="Benoit I."/>
            <person name="Boyd A."/>
            <person name="Carlson A."/>
            <person name="Copeland A."/>
            <person name="Coutinho P.M."/>
            <person name="de Vries R.P."/>
            <person name="Ferreira P."/>
            <person name="Findley K."/>
            <person name="Foster B."/>
            <person name="Gaskell J."/>
            <person name="Glotzer D."/>
            <person name="Gorecki P."/>
            <person name="Heitman J."/>
            <person name="Hesse C."/>
            <person name="Hori C."/>
            <person name="Igarashi K."/>
            <person name="Jurgens J.A."/>
            <person name="Kallen N."/>
            <person name="Kersten P."/>
            <person name="Kohler A."/>
            <person name="Kuees U."/>
            <person name="Kumar T.K.A."/>
            <person name="Kuo A."/>
            <person name="LaButti K."/>
            <person name="Larrondo L.F."/>
            <person name="Lindquist E."/>
            <person name="Ling A."/>
            <person name="Lombard V."/>
            <person name="Lucas S."/>
            <person name="Lundell T."/>
            <person name="Martin R."/>
            <person name="McLaughlin D.J."/>
            <person name="Morgenstern I."/>
            <person name="Morin E."/>
            <person name="Murat C."/>
            <person name="Nagy L.G."/>
            <person name="Nolan M."/>
            <person name="Ohm R.A."/>
            <person name="Patyshakuliyeva A."/>
            <person name="Rokas A."/>
            <person name="Ruiz-Duenas F.J."/>
            <person name="Sabat G."/>
            <person name="Salamov A."/>
            <person name="Samejima M."/>
            <person name="Schmutz J."/>
            <person name="Slot J.C."/>
            <person name="St John F."/>
            <person name="Stenlid J."/>
            <person name="Sun H."/>
            <person name="Sun S."/>
            <person name="Syed K."/>
            <person name="Tsang A."/>
            <person name="Wiebenga A."/>
            <person name="Young D."/>
            <person name="Pisabarro A."/>
            <person name="Eastwood D.C."/>
            <person name="Martin F."/>
            <person name="Cullen D."/>
            <person name="Grigoriev I.V."/>
            <person name="Hibbett D.S."/>
        </authorList>
    </citation>
    <scope>NUCLEOTIDE SEQUENCE [LARGE SCALE GENOMIC DNA]</scope>
    <source>
        <strain evidence="2 3">MD-104</strain>
    </source>
</reference>
<gene>
    <name evidence="2" type="ORF">WOLCODRAFT_18224</name>
</gene>
<keyword evidence="3" id="KW-1185">Reference proteome</keyword>
<evidence type="ECO:0000313" key="3">
    <source>
        <dbReference type="Proteomes" id="UP000218811"/>
    </source>
</evidence>
<feature type="compositionally biased region" description="Basic and acidic residues" evidence="1">
    <location>
        <begin position="221"/>
        <end position="256"/>
    </location>
</feature>
<feature type="compositionally biased region" description="Basic and acidic residues" evidence="1">
    <location>
        <begin position="375"/>
        <end position="401"/>
    </location>
</feature>
<evidence type="ECO:0000256" key="1">
    <source>
        <dbReference type="SAM" id="MobiDB-lite"/>
    </source>
</evidence>
<feature type="compositionally biased region" description="Basic and acidic residues" evidence="1">
    <location>
        <begin position="321"/>
        <end position="357"/>
    </location>
</feature>
<protein>
    <submittedName>
        <fullName evidence="2">Uncharacterized protein</fullName>
    </submittedName>
</protein>
<feature type="region of interest" description="Disordered" evidence="1">
    <location>
        <begin position="191"/>
        <end position="502"/>
    </location>
</feature>
<feature type="compositionally biased region" description="Basic and acidic residues" evidence="1">
    <location>
        <begin position="425"/>
        <end position="447"/>
    </location>
</feature>
<dbReference type="EMBL" id="KB468135">
    <property type="protein sequence ID" value="PCH43201.1"/>
    <property type="molecule type" value="Genomic_DNA"/>
</dbReference>
<dbReference type="AlphaFoldDB" id="A0A2H3JMT6"/>